<dbReference type="InterPro" id="IPR032466">
    <property type="entry name" value="Metal_Hydrolase"/>
</dbReference>
<protein>
    <submittedName>
        <fullName evidence="3">Isoaspartyl dipeptidase</fullName>
        <ecNumber evidence="3">3.4.19.-</ecNumber>
    </submittedName>
</protein>
<keyword evidence="4" id="KW-1185">Reference proteome</keyword>
<dbReference type="RefSeq" id="WP_145187747.1">
    <property type="nucleotide sequence ID" value="NZ_CP036290.1"/>
</dbReference>
<reference evidence="3 4" key="1">
    <citation type="submission" date="2019-02" db="EMBL/GenBank/DDBJ databases">
        <title>Deep-cultivation of Planctomycetes and their phenomic and genomic characterization uncovers novel biology.</title>
        <authorList>
            <person name="Wiegand S."/>
            <person name="Jogler M."/>
            <person name="Boedeker C."/>
            <person name="Pinto D."/>
            <person name="Vollmers J."/>
            <person name="Rivas-Marin E."/>
            <person name="Kohn T."/>
            <person name="Peeters S.H."/>
            <person name="Heuer A."/>
            <person name="Rast P."/>
            <person name="Oberbeckmann S."/>
            <person name="Bunk B."/>
            <person name="Jeske O."/>
            <person name="Meyerdierks A."/>
            <person name="Storesund J.E."/>
            <person name="Kallscheuer N."/>
            <person name="Luecker S."/>
            <person name="Lage O.M."/>
            <person name="Pohl T."/>
            <person name="Merkel B.J."/>
            <person name="Hornburger P."/>
            <person name="Mueller R.-W."/>
            <person name="Bruemmer F."/>
            <person name="Labrenz M."/>
            <person name="Spormann A.M."/>
            <person name="Op den Camp H."/>
            <person name="Overmann J."/>
            <person name="Amann R."/>
            <person name="Jetten M.S.M."/>
            <person name="Mascher T."/>
            <person name="Medema M.H."/>
            <person name="Devos D.P."/>
            <person name="Kaster A.-K."/>
            <person name="Ovreas L."/>
            <person name="Rohde M."/>
            <person name="Galperin M.Y."/>
            <person name="Jogler C."/>
        </authorList>
    </citation>
    <scope>NUCLEOTIDE SEQUENCE [LARGE SCALE GENOMIC DNA]</scope>
    <source>
        <strain evidence="3 4">Pla163</strain>
    </source>
</reference>
<dbReference type="GO" id="GO:0016810">
    <property type="term" value="F:hydrolase activity, acting on carbon-nitrogen (but not peptide) bonds"/>
    <property type="evidence" value="ECO:0007669"/>
    <property type="project" value="InterPro"/>
</dbReference>
<keyword evidence="3" id="KW-0378">Hydrolase</keyword>
<dbReference type="PANTHER" id="PTHR11647:SF1">
    <property type="entry name" value="COLLAPSIN RESPONSE MEDIATOR PROTEIN"/>
    <property type="match status" value="1"/>
</dbReference>
<proteinExistence type="predicted"/>
<feature type="domain" description="Amidohydrolase-related" evidence="2">
    <location>
        <begin position="56"/>
        <end position="384"/>
    </location>
</feature>
<evidence type="ECO:0000256" key="1">
    <source>
        <dbReference type="ARBA" id="ARBA00001947"/>
    </source>
</evidence>
<evidence type="ECO:0000313" key="4">
    <source>
        <dbReference type="Proteomes" id="UP000319342"/>
    </source>
</evidence>
<dbReference type="PANTHER" id="PTHR11647">
    <property type="entry name" value="HYDRANTOINASE/DIHYDROPYRIMIDINASE FAMILY MEMBER"/>
    <property type="match status" value="1"/>
</dbReference>
<evidence type="ECO:0000313" key="3">
    <source>
        <dbReference type="EMBL" id="QDU85072.1"/>
    </source>
</evidence>
<dbReference type="Proteomes" id="UP000319342">
    <property type="component" value="Chromosome"/>
</dbReference>
<sequence length="398" mass="41436">MPTLELITDADLYAPQHVGRRHLLVGGGRVLWIGAERPELPAALDVRVTELGGRRLVPGFVDGHAHVTGGGGESGYGSSVPPQQAGAFVTAGVTTVVGLLGTDDCVRTTGQLVNAVYGLRAQGLGAFCHTGGYHLPPTTLTGSIRGDIVHVDPILGFGELAISDHRSSQPTYDEFLRVASEVHTAGLMTGKAGICHLHLGDGVRGLELVRRALDGTELPARTFNPTHVNRRRALFEEALELTARGVVVDITASPEDGAQVPDGPDADLPASFAVRQVLAGVAAGRVPKNGWTVSSDGGGCLPVFDAEGTVTHVDVGRASTLPALLANLLEGGYELADVLPGLTTNPARLLRLEGRGSVTVGGRADLVVLADRSHAVDEVWCGGERFVAAGELVRADPF</sequence>
<comment type="cofactor">
    <cofactor evidence="1">
        <name>Zn(2+)</name>
        <dbReference type="ChEBI" id="CHEBI:29105"/>
    </cofactor>
</comment>
<organism evidence="3 4">
    <name type="scientific">Rohdeia mirabilis</name>
    <dbReference type="NCBI Taxonomy" id="2528008"/>
    <lineage>
        <taxon>Bacteria</taxon>
        <taxon>Pseudomonadati</taxon>
        <taxon>Planctomycetota</taxon>
        <taxon>Planctomycetia</taxon>
        <taxon>Planctomycetia incertae sedis</taxon>
        <taxon>Rohdeia</taxon>
    </lineage>
</organism>
<dbReference type="SUPFAM" id="SSF51338">
    <property type="entry name" value="Composite domain of metallo-dependent hydrolases"/>
    <property type="match status" value="1"/>
</dbReference>
<dbReference type="InterPro" id="IPR050378">
    <property type="entry name" value="Metallo-dep_Hydrolases_sf"/>
</dbReference>
<dbReference type="AlphaFoldDB" id="A0A518D0R4"/>
<dbReference type="Gene3D" id="3.20.20.140">
    <property type="entry name" value="Metal-dependent hydrolases"/>
    <property type="match status" value="1"/>
</dbReference>
<dbReference type="OrthoDB" id="9797498at2"/>
<dbReference type="SUPFAM" id="SSF51556">
    <property type="entry name" value="Metallo-dependent hydrolases"/>
    <property type="match status" value="1"/>
</dbReference>
<dbReference type="Gene3D" id="2.30.40.10">
    <property type="entry name" value="Urease, subunit C, domain 1"/>
    <property type="match status" value="1"/>
</dbReference>
<accession>A0A518D0R4</accession>
<evidence type="ECO:0000259" key="2">
    <source>
        <dbReference type="Pfam" id="PF01979"/>
    </source>
</evidence>
<gene>
    <name evidence="3" type="primary">iadA</name>
    <name evidence="3" type="ORF">Pla163_21970</name>
</gene>
<name>A0A518D0R4_9BACT</name>
<dbReference type="Pfam" id="PF01979">
    <property type="entry name" value="Amidohydro_1"/>
    <property type="match status" value="1"/>
</dbReference>
<dbReference type="InterPro" id="IPR011059">
    <property type="entry name" value="Metal-dep_hydrolase_composite"/>
</dbReference>
<dbReference type="EMBL" id="CP036290">
    <property type="protein sequence ID" value="QDU85072.1"/>
    <property type="molecule type" value="Genomic_DNA"/>
</dbReference>
<dbReference type="InterPro" id="IPR006680">
    <property type="entry name" value="Amidohydro-rel"/>
</dbReference>
<dbReference type="EC" id="3.4.19.-" evidence="3"/>